<dbReference type="Gene3D" id="3.40.50.1820">
    <property type="entry name" value="alpha/beta hydrolase"/>
    <property type="match status" value="1"/>
</dbReference>
<dbReference type="SUPFAM" id="SSF53474">
    <property type="entry name" value="alpha/beta-Hydrolases"/>
    <property type="match status" value="1"/>
</dbReference>
<evidence type="ECO:0000313" key="1">
    <source>
        <dbReference type="EMBL" id="MCS7476232.1"/>
    </source>
</evidence>
<dbReference type="AlphaFoldDB" id="A0A9X2VGV7"/>
<sequence length="194" mass="20771">MSLPYVLLLHGLNGSGPTHWQNWLAGELAHHGAQVDMPLFTEPDGPALDVWLPELRAHLMAAPTTGERVVVAHSLACLLWLHHAASSPDPATRVDRVLLVAPPSVDCPEPAITTFVPAPTDADGLRRAAATTRLVVGDGDAYCTLDQAKLLAEALRVELDVIVGGAHLNVDAGYGPWTAVLKWVRSDRTPLTPR</sequence>
<keyword evidence="1" id="KW-0378">Hydrolase</keyword>
<dbReference type="InterPro" id="IPR010662">
    <property type="entry name" value="RBBP9/YdeN"/>
</dbReference>
<name>A0A9X2VGV7_9PSEU</name>
<protein>
    <submittedName>
        <fullName evidence="1">Alpha/beta hydrolase</fullName>
    </submittedName>
</protein>
<keyword evidence="2" id="KW-1185">Reference proteome</keyword>
<evidence type="ECO:0000313" key="2">
    <source>
        <dbReference type="Proteomes" id="UP001141259"/>
    </source>
</evidence>
<gene>
    <name evidence="1" type="ORF">NZH93_05160</name>
</gene>
<dbReference type="Proteomes" id="UP001141259">
    <property type="component" value="Unassembled WGS sequence"/>
</dbReference>
<accession>A0A9X2VGV7</accession>
<dbReference type="RefSeq" id="WP_259621741.1">
    <property type="nucleotide sequence ID" value="NZ_JANYMP010000002.1"/>
</dbReference>
<comment type="caution">
    <text evidence="1">The sequence shown here is derived from an EMBL/GenBank/DDBJ whole genome shotgun (WGS) entry which is preliminary data.</text>
</comment>
<dbReference type="EMBL" id="JANYMP010000002">
    <property type="protein sequence ID" value="MCS7476232.1"/>
    <property type="molecule type" value="Genomic_DNA"/>
</dbReference>
<dbReference type="Pfam" id="PF06821">
    <property type="entry name" value="Ser_hydrolase"/>
    <property type="match status" value="1"/>
</dbReference>
<reference evidence="1" key="1">
    <citation type="submission" date="2022-08" db="EMBL/GenBank/DDBJ databases">
        <authorList>
            <person name="Tistechok S."/>
            <person name="Samborskyy M."/>
            <person name="Roman I."/>
        </authorList>
    </citation>
    <scope>NUCLEOTIDE SEQUENCE</scope>
    <source>
        <strain evidence="1">DSM 103496</strain>
    </source>
</reference>
<dbReference type="GO" id="GO:0016787">
    <property type="term" value="F:hydrolase activity"/>
    <property type="evidence" value="ECO:0007669"/>
    <property type="project" value="UniProtKB-KW"/>
</dbReference>
<proteinExistence type="predicted"/>
<organism evidence="1 2">
    <name type="scientific">Umezawaea endophytica</name>
    <dbReference type="NCBI Taxonomy" id="1654476"/>
    <lineage>
        <taxon>Bacteria</taxon>
        <taxon>Bacillati</taxon>
        <taxon>Actinomycetota</taxon>
        <taxon>Actinomycetes</taxon>
        <taxon>Pseudonocardiales</taxon>
        <taxon>Pseudonocardiaceae</taxon>
        <taxon>Umezawaea</taxon>
    </lineage>
</organism>
<dbReference type="InterPro" id="IPR029058">
    <property type="entry name" value="AB_hydrolase_fold"/>
</dbReference>